<dbReference type="AlphaFoldDB" id="D4VPH2"/>
<name>D4VPH2_9BACE</name>
<proteinExistence type="predicted"/>
<evidence type="ECO:0000313" key="1">
    <source>
        <dbReference type="EMBL" id="CDM04407.1"/>
    </source>
</evidence>
<dbReference type="EMBL" id="CBXG010000020">
    <property type="protein sequence ID" value="CDM04407.1"/>
    <property type="molecule type" value="Genomic_DNA"/>
</dbReference>
<protein>
    <submittedName>
        <fullName evidence="1">Uncharacterized protein</fullName>
    </submittedName>
</protein>
<reference evidence="1 2" key="1">
    <citation type="submission" date="2013-12" db="EMBL/GenBank/DDBJ databases">
        <title>Improved hybrid genome assemblies of Bacteroides xylanisolvens SD CC 1b and Bacteroides xylanisolvens SD CC 2a using Illumina and 454 Sequencing.</title>
        <authorList>
            <person name="Ramaraj T."/>
            <person name="Sundararajan A."/>
            <person name="Mudge J."/>
            <person name="Schilkey F.D."/>
            <person name="Delvecchio V."/>
            <person name="Donlon M."/>
            <person name="Ziemer C."/>
        </authorList>
    </citation>
    <scope>NUCLEOTIDE SEQUENCE [LARGE SCALE GENOMIC DNA]</scope>
</reference>
<dbReference type="Proteomes" id="UP000019380">
    <property type="component" value="Unassembled WGS sequence"/>
</dbReference>
<accession>D4VPH2</accession>
<comment type="caution">
    <text evidence="1">The sequence shown here is derived from an EMBL/GenBank/DDBJ whole genome shotgun (WGS) entry which is preliminary data.</text>
</comment>
<sequence length="38" mass="4515">MVIDSKRCGNEVNSYNYNSKKTSVNILNYTYPYEKKYS</sequence>
<organism evidence="1 2">
    <name type="scientific">Bacteroides xylanisolvens SD CC 1b</name>
    <dbReference type="NCBI Taxonomy" id="702447"/>
    <lineage>
        <taxon>Bacteria</taxon>
        <taxon>Pseudomonadati</taxon>
        <taxon>Bacteroidota</taxon>
        <taxon>Bacteroidia</taxon>
        <taxon>Bacteroidales</taxon>
        <taxon>Bacteroidaceae</taxon>
        <taxon>Bacteroides</taxon>
    </lineage>
</organism>
<evidence type="ECO:0000313" key="2">
    <source>
        <dbReference type="Proteomes" id="UP000019380"/>
    </source>
</evidence>
<gene>
    <name evidence="1" type="ORF">BN890_19820</name>
</gene>